<accession>A0A1N6DWG5</accession>
<evidence type="ECO:0000256" key="1">
    <source>
        <dbReference type="ARBA" id="ARBA00022741"/>
    </source>
</evidence>
<dbReference type="InterPro" id="IPR027417">
    <property type="entry name" value="P-loop_NTPase"/>
</dbReference>
<dbReference type="InterPro" id="IPR016032">
    <property type="entry name" value="Sig_transdc_resp-reg_C-effctor"/>
</dbReference>
<dbReference type="InterPro" id="IPR036388">
    <property type="entry name" value="WH-like_DNA-bd_sf"/>
</dbReference>
<sequence>MSPAVASCWRALPRAEPRGARSRRRCWRGVQRFHYRESIDASTAQILGRSRELDRAGSLISGARNGRGSALLVVGDPGIGKTTILDEACRMAGGVQVIRADGYEAESSMPYATLQRLGIPLAAHLGAIPPRQLAALRIASGLDEGPPPDRYLVGLGALSLLDAASAARPLLCVVDDVHLVDHESLDVLAFVARRLEAESISLLLGTRPDARVDLSAAGVPRLRLEGLDTLSAVELLTRSASDPVDPLLAVQIAEETGGNPLALIDLRRDFTAHQLVGSSMAPVPVPVGIRLETHYLRHVEALPRETQLWLLVVAAESTGDAALIGGAAALLGLPADAATAAERARLASVHDTVAFRHQLVRAAVYNGMPDADRRRVHRALRTVASGMGRHEIAVWHSAAATRGTDEAVALELQRAADMAGGRGGTASRARLLARAADLTPDGSDRCSRLLAAAEAAAGAGAAQLALELLERVDAERADPVVLGRVLSLRAMLALFVADADGVRGGTATLLQAAGLLHGRAAELEQGALLHAFQLELTSEWAVQSNRLPELGRRLGRGAQVAEGVRSIGLSALSAHILLPYAEAAPEMRAAVDRLLDADDAELLEFGTLGVALTMALWDERACVTLLERTVRVARDAGALRDLDSTLWVLSLIELVRGDPAAAGGYIEQVRELRRAIGYDAEQVVNGAYLAWTGAPVEAVEHVAAGALASGFAGVRTLTMTGLSIREIADGHYRDAFERLRPMVGRNHLQVTYQQLPEFVEAGVRSGHPEEVRAAAERLVAFSLASPTPWILGVSERCVALLADDDASEAHYLTAIDHLGQATTPGDLGRAHLVYGEWLRRVKRRRDAREQLRLALPIFDRVGAPAFAGRARRELEATGEHVTRPMTAKNDWAALTPQEASVARLAAAGQTNVDIGARLFISANTVDYHLRKVFRKLEVTSRRQLAEHLDGS</sequence>
<dbReference type="EMBL" id="FSRJ01000001">
    <property type="protein sequence ID" value="SIN75135.1"/>
    <property type="molecule type" value="Genomic_DNA"/>
</dbReference>
<dbReference type="InterPro" id="IPR000792">
    <property type="entry name" value="Tscrpt_reg_LuxR_C"/>
</dbReference>
<dbReference type="SUPFAM" id="SSF46894">
    <property type="entry name" value="C-terminal effector domain of the bipartite response regulators"/>
    <property type="match status" value="1"/>
</dbReference>
<dbReference type="GO" id="GO:0005524">
    <property type="term" value="F:ATP binding"/>
    <property type="evidence" value="ECO:0007669"/>
    <property type="project" value="UniProtKB-KW"/>
</dbReference>
<evidence type="ECO:0000259" key="3">
    <source>
        <dbReference type="PROSITE" id="PS50043"/>
    </source>
</evidence>
<name>A0A1N6DWG5_9MICO</name>
<dbReference type="SUPFAM" id="SSF52540">
    <property type="entry name" value="P-loop containing nucleoside triphosphate hydrolases"/>
    <property type="match status" value="1"/>
</dbReference>
<dbReference type="PANTHER" id="PTHR16305:SF35">
    <property type="entry name" value="TRANSCRIPTIONAL ACTIVATOR DOMAIN"/>
    <property type="match status" value="1"/>
</dbReference>
<reference evidence="5" key="1">
    <citation type="submission" date="2016-11" db="EMBL/GenBank/DDBJ databases">
        <authorList>
            <person name="Varghese N."/>
            <person name="Submissions S."/>
        </authorList>
    </citation>
    <scope>NUCLEOTIDE SEQUENCE [LARGE SCALE GENOMIC DNA]</scope>
    <source>
        <strain evidence="5">DSM 8595</strain>
    </source>
</reference>
<dbReference type="STRING" id="232089.SAMN05443544_0820"/>
<protein>
    <submittedName>
        <fullName evidence="4">Regulatory protein, luxR family</fullName>
    </submittedName>
</protein>
<dbReference type="SMART" id="SM00382">
    <property type="entry name" value="AAA"/>
    <property type="match status" value="1"/>
</dbReference>
<gene>
    <name evidence="4" type="ORF">SAMN05443544_0820</name>
</gene>
<dbReference type="Pfam" id="PF13191">
    <property type="entry name" value="AAA_16"/>
    <property type="match status" value="1"/>
</dbReference>
<dbReference type="GO" id="GO:0004016">
    <property type="term" value="F:adenylate cyclase activity"/>
    <property type="evidence" value="ECO:0007669"/>
    <property type="project" value="TreeGrafter"/>
</dbReference>
<proteinExistence type="predicted"/>
<dbReference type="PROSITE" id="PS50043">
    <property type="entry name" value="HTH_LUXR_2"/>
    <property type="match status" value="1"/>
</dbReference>
<dbReference type="GO" id="GO:0005737">
    <property type="term" value="C:cytoplasm"/>
    <property type="evidence" value="ECO:0007669"/>
    <property type="project" value="TreeGrafter"/>
</dbReference>
<feature type="domain" description="HTH luxR-type" evidence="3">
    <location>
        <begin position="887"/>
        <end position="951"/>
    </location>
</feature>
<evidence type="ECO:0000313" key="4">
    <source>
        <dbReference type="EMBL" id="SIN75135.1"/>
    </source>
</evidence>
<dbReference type="InterPro" id="IPR003593">
    <property type="entry name" value="AAA+_ATPase"/>
</dbReference>
<evidence type="ECO:0000256" key="2">
    <source>
        <dbReference type="ARBA" id="ARBA00022840"/>
    </source>
</evidence>
<dbReference type="GO" id="GO:0003677">
    <property type="term" value="F:DNA binding"/>
    <property type="evidence" value="ECO:0007669"/>
    <property type="project" value="InterPro"/>
</dbReference>
<dbReference type="Proteomes" id="UP000184699">
    <property type="component" value="Unassembled WGS sequence"/>
</dbReference>
<evidence type="ECO:0000313" key="5">
    <source>
        <dbReference type="Proteomes" id="UP000184699"/>
    </source>
</evidence>
<dbReference type="Gene3D" id="1.10.10.10">
    <property type="entry name" value="Winged helix-like DNA-binding domain superfamily/Winged helix DNA-binding domain"/>
    <property type="match status" value="1"/>
</dbReference>
<dbReference type="OrthoDB" id="483at2"/>
<dbReference type="CDD" id="cd06170">
    <property type="entry name" value="LuxR_C_like"/>
    <property type="match status" value="1"/>
</dbReference>
<dbReference type="InterPro" id="IPR041664">
    <property type="entry name" value="AAA_16"/>
</dbReference>
<keyword evidence="1" id="KW-0547">Nucleotide-binding</keyword>
<keyword evidence="5" id="KW-1185">Reference proteome</keyword>
<dbReference type="Pfam" id="PF00196">
    <property type="entry name" value="GerE"/>
    <property type="match status" value="1"/>
</dbReference>
<dbReference type="SMART" id="SM00421">
    <property type="entry name" value="HTH_LUXR"/>
    <property type="match status" value="1"/>
</dbReference>
<dbReference type="AlphaFoldDB" id="A0A1N6DWG5"/>
<dbReference type="GO" id="GO:0006355">
    <property type="term" value="P:regulation of DNA-templated transcription"/>
    <property type="evidence" value="ECO:0007669"/>
    <property type="project" value="InterPro"/>
</dbReference>
<dbReference type="PANTHER" id="PTHR16305">
    <property type="entry name" value="TESTICULAR SOLUBLE ADENYLYL CYCLASE"/>
    <property type="match status" value="1"/>
</dbReference>
<dbReference type="PRINTS" id="PR00038">
    <property type="entry name" value="HTHLUXR"/>
</dbReference>
<keyword evidence="2" id="KW-0067">ATP-binding</keyword>
<organism evidence="4 5">
    <name type="scientific">Agromyces cerinus subsp. cerinus</name>
    <dbReference type="NCBI Taxonomy" id="232089"/>
    <lineage>
        <taxon>Bacteria</taxon>
        <taxon>Bacillati</taxon>
        <taxon>Actinomycetota</taxon>
        <taxon>Actinomycetes</taxon>
        <taxon>Micrococcales</taxon>
        <taxon>Microbacteriaceae</taxon>
        <taxon>Agromyces</taxon>
    </lineage>
</organism>